<dbReference type="PROSITE" id="PS00444">
    <property type="entry name" value="POLYPRENYL_SYNTHASE_2"/>
    <property type="match status" value="1"/>
</dbReference>
<sequence>MAGAIYSCPFTILSPCKHFSYRNFSLGLKEFEAVCKRHTSSIHSSIVNSVFKDRLPAFQRDPCGRRFSCAFTGRVRHSSGKWNLSLFKKCYRFSTYSHTEKTQIDPHALTETHLSQLCEAIKKELNSSIKPLRDVSQYYFDGQGKYIRPMMVLLTAEACNSHTSNSRKILPSQSTVVMVSEMIHTASLVHDDVIDGADTRRGKTSINKMFGERMSVLAADYILACASQTLAKLGNSEVVELLAKVVDDLVKGEFMQLGSKENPDERFNHYLEKTYKKTASLIACCCKAVAVFGNCDPEVQEIAFQYGRNIGMAFQVVDDILDFVASEGEMGKPTATDLRLGLATAPVLFACEQFPDLNALIMRRFKGPNDVDEAREAVDKSDGIARSYTLASQYAKEAVKQINKLSSSPQRDALVTLTQQIIQRRK</sequence>
<dbReference type="Proteomes" id="UP000225706">
    <property type="component" value="Unassembled WGS sequence"/>
</dbReference>
<evidence type="ECO:0000256" key="3">
    <source>
        <dbReference type="ARBA" id="ARBA00006706"/>
    </source>
</evidence>
<keyword evidence="6" id="KW-0460">Magnesium</keyword>
<evidence type="ECO:0000256" key="1">
    <source>
        <dbReference type="ARBA" id="ARBA00001946"/>
    </source>
</evidence>
<dbReference type="PROSITE" id="PS00723">
    <property type="entry name" value="POLYPRENYL_SYNTHASE_1"/>
    <property type="match status" value="1"/>
</dbReference>
<evidence type="ECO:0000256" key="14">
    <source>
        <dbReference type="ARBA" id="ARBA00066510"/>
    </source>
</evidence>
<comment type="caution">
    <text evidence="21">The sequence shown here is derived from an EMBL/GenBank/DDBJ whole genome shotgun (WGS) entry which is preliminary data.</text>
</comment>
<keyword evidence="22" id="KW-1185">Reference proteome</keyword>
<organism evidence="21 22">
    <name type="scientific">Stylophora pistillata</name>
    <name type="common">Smooth cauliflower coral</name>
    <dbReference type="NCBI Taxonomy" id="50429"/>
    <lineage>
        <taxon>Eukaryota</taxon>
        <taxon>Metazoa</taxon>
        <taxon>Cnidaria</taxon>
        <taxon>Anthozoa</taxon>
        <taxon>Hexacorallia</taxon>
        <taxon>Scleractinia</taxon>
        <taxon>Astrocoeniina</taxon>
        <taxon>Pocilloporidae</taxon>
        <taxon>Stylophora</taxon>
    </lineage>
</organism>
<dbReference type="SFLD" id="SFLDS00005">
    <property type="entry name" value="Isoprenoid_Synthase_Type_I"/>
    <property type="match status" value="1"/>
</dbReference>
<comment type="subcellular location">
    <subcellularLocation>
        <location evidence="2">Mitochondrion</location>
    </subcellularLocation>
</comment>
<dbReference type="GO" id="GO:0006744">
    <property type="term" value="P:ubiquinone biosynthetic process"/>
    <property type="evidence" value="ECO:0007669"/>
    <property type="project" value="TreeGrafter"/>
</dbReference>
<evidence type="ECO:0000256" key="2">
    <source>
        <dbReference type="ARBA" id="ARBA00004173"/>
    </source>
</evidence>
<reference evidence="22" key="1">
    <citation type="journal article" date="2017" name="bioRxiv">
        <title>Comparative analysis of the genomes of Stylophora pistillata and Acropora digitifera provides evidence for extensive differences between species of corals.</title>
        <authorList>
            <person name="Voolstra C.R."/>
            <person name="Li Y."/>
            <person name="Liew Y.J."/>
            <person name="Baumgarten S."/>
            <person name="Zoccola D."/>
            <person name="Flot J.-F."/>
            <person name="Tambutte S."/>
            <person name="Allemand D."/>
            <person name="Aranda M."/>
        </authorList>
    </citation>
    <scope>NUCLEOTIDE SEQUENCE [LARGE SCALE GENOMIC DNA]</scope>
</reference>
<evidence type="ECO:0000256" key="6">
    <source>
        <dbReference type="ARBA" id="ARBA00022842"/>
    </source>
</evidence>
<dbReference type="OrthoDB" id="9927103at2759"/>
<protein>
    <recommendedName>
        <fullName evidence="15">All trans-polyprenyl-diphosphate synthase PDSS1</fullName>
        <ecNumber evidence="14">2.5.1.91</ecNumber>
    </recommendedName>
    <alternativeName>
        <fullName evidence="18">All-trans-decaprenyl-diphosphate synthase subunit 1</fullName>
    </alternativeName>
    <alternativeName>
        <fullName evidence="16">Decaprenyl-diphosphate synthase subunit 1</fullName>
    </alternativeName>
    <alternativeName>
        <fullName evidence="17">Solanesyl-diphosphate synthase subunit 1</fullName>
    </alternativeName>
    <alternativeName>
        <fullName evidence="19">Trans-prenyltransferase 1</fullName>
    </alternativeName>
</protein>
<proteinExistence type="inferred from homology"/>
<keyword evidence="5" id="KW-0479">Metal-binding</keyword>
<keyword evidence="8" id="KW-0496">Mitochondrion</keyword>
<comment type="function">
    <text evidence="12">Heterotetrameric enzyme that catalyzes the condensation of farnesyl diphosphate (FPP), which acts as a primer, and isopentenyl diphosphate (IPP) to produce prenyl diphosphates of varying chain lengths and participates in the determination of the side chain of ubiquinone. Supplies nona and decaprenyl diphosphate, the precursors for the side chain of the isoprenoid quinones ubiquinone-9 (Q9)and ubiquinone-10 (Q10) respectively. The enzyme adds isopentenyl diphosphate molecules sequentially to farnesyl diphosphate with trans stereochemistry.</text>
</comment>
<dbReference type="STRING" id="50429.A0A2B4S803"/>
<comment type="catalytic activity">
    <reaction evidence="11">
        <text>7 isopentenyl diphosphate + (2E,6E)-farnesyl diphosphate = all-trans-decaprenyl diphosphate + 7 diphosphate</text>
        <dbReference type="Rhea" id="RHEA:27802"/>
        <dbReference type="ChEBI" id="CHEBI:33019"/>
        <dbReference type="ChEBI" id="CHEBI:60721"/>
        <dbReference type="ChEBI" id="CHEBI:128769"/>
        <dbReference type="ChEBI" id="CHEBI:175763"/>
        <dbReference type="EC" id="2.5.1.91"/>
    </reaction>
    <physiologicalReaction direction="left-to-right" evidence="11">
        <dbReference type="Rhea" id="RHEA:27803"/>
    </physiologicalReaction>
</comment>
<evidence type="ECO:0000256" key="12">
    <source>
        <dbReference type="ARBA" id="ARBA00057934"/>
    </source>
</evidence>
<dbReference type="AlphaFoldDB" id="A0A2B4S803"/>
<dbReference type="PANTHER" id="PTHR12001">
    <property type="entry name" value="GERANYLGERANYL PYROPHOSPHATE SYNTHASE"/>
    <property type="match status" value="1"/>
</dbReference>
<keyword evidence="4 20" id="KW-0808">Transferase</keyword>
<dbReference type="PANTHER" id="PTHR12001:SF69">
    <property type="entry name" value="ALL TRANS-POLYPRENYL-DIPHOSPHATE SYNTHASE PDSS1"/>
    <property type="match status" value="1"/>
</dbReference>
<evidence type="ECO:0000256" key="7">
    <source>
        <dbReference type="ARBA" id="ARBA00023098"/>
    </source>
</evidence>
<dbReference type="GO" id="GO:0097269">
    <property type="term" value="F:all-trans-decaprenyl-diphosphate synthase activity"/>
    <property type="evidence" value="ECO:0007669"/>
    <property type="project" value="UniProtKB-EC"/>
</dbReference>
<dbReference type="InterPro" id="IPR008949">
    <property type="entry name" value="Isoprenoid_synthase_dom_sf"/>
</dbReference>
<evidence type="ECO:0000313" key="21">
    <source>
        <dbReference type="EMBL" id="PFX24737.1"/>
    </source>
</evidence>
<dbReference type="InterPro" id="IPR033749">
    <property type="entry name" value="Polyprenyl_synt_CS"/>
</dbReference>
<dbReference type="GO" id="GO:0046872">
    <property type="term" value="F:metal ion binding"/>
    <property type="evidence" value="ECO:0007669"/>
    <property type="project" value="UniProtKB-KW"/>
</dbReference>
<evidence type="ECO:0000256" key="13">
    <source>
        <dbReference type="ARBA" id="ARBA00064334"/>
    </source>
</evidence>
<dbReference type="EMBL" id="LSMT01000168">
    <property type="protein sequence ID" value="PFX24737.1"/>
    <property type="molecule type" value="Genomic_DNA"/>
</dbReference>
<evidence type="ECO:0000256" key="5">
    <source>
        <dbReference type="ARBA" id="ARBA00022723"/>
    </source>
</evidence>
<comment type="cofactor">
    <cofactor evidence="1">
        <name>Mg(2+)</name>
        <dbReference type="ChEBI" id="CHEBI:18420"/>
    </cofactor>
</comment>
<dbReference type="EC" id="2.5.1.91" evidence="14"/>
<evidence type="ECO:0000256" key="8">
    <source>
        <dbReference type="ARBA" id="ARBA00023128"/>
    </source>
</evidence>
<gene>
    <name evidence="21" type="primary">Pdss1</name>
    <name evidence="21" type="ORF">AWC38_SpisGene10646</name>
</gene>
<evidence type="ECO:0000256" key="15">
    <source>
        <dbReference type="ARBA" id="ARBA00073240"/>
    </source>
</evidence>
<dbReference type="InterPro" id="IPR000092">
    <property type="entry name" value="Polyprenyl_synt"/>
</dbReference>
<evidence type="ECO:0000256" key="16">
    <source>
        <dbReference type="ARBA" id="ARBA00080324"/>
    </source>
</evidence>
<dbReference type="Gene3D" id="1.10.600.10">
    <property type="entry name" value="Farnesyl Diphosphate Synthase"/>
    <property type="match status" value="1"/>
</dbReference>
<evidence type="ECO:0000256" key="18">
    <source>
        <dbReference type="ARBA" id="ARBA00083689"/>
    </source>
</evidence>
<keyword evidence="9" id="KW-0414">Isoprene biosynthesis</keyword>
<dbReference type="Pfam" id="PF00348">
    <property type="entry name" value="polyprenyl_synt"/>
    <property type="match status" value="1"/>
</dbReference>
<keyword evidence="7" id="KW-0443">Lipid metabolism</keyword>
<comment type="subunit">
    <text evidence="13">Heterotetramer composed of 2 PDSS1/DPS1 and 2 PDSS2/DLP1 subunits.</text>
</comment>
<dbReference type="GO" id="GO:0032478">
    <property type="term" value="C:heterotetrameric polyprenyl diphosphate synthase complex"/>
    <property type="evidence" value="ECO:0007669"/>
    <property type="project" value="UniProtKB-ARBA"/>
</dbReference>
<evidence type="ECO:0000256" key="10">
    <source>
        <dbReference type="ARBA" id="ARBA00050825"/>
    </source>
</evidence>
<dbReference type="GO" id="GO:0008299">
    <property type="term" value="P:isoprenoid biosynthetic process"/>
    <property type="evidence" value="ECO:0007669"/>
    <property type="project" value="UniProtKB-KW"/>
</dbReference>
<dbReference type="FunFam" id="1.10.600.10:FF:000011">
    <property type="entry name" value="Decaprenyl diphosphate synthase subunit 1"/>
    <property type="match status" value="1"/>
</dbReference>
<dbReference type="SUPFAM" id="SSF48576">
    <property type="entry name" value="Terpenoid synthases"/>
    <property type="match status" value="1"/>
</dbReference>
<evidence type="ECO:0000256" key="11">
    <source>
        <dbReference type="ARBA" id="ARBA00051100"/>
    </source>
</evidence>
<comment type="catalytic activity">
    <reaction evidence="10">
        <text>6 isopentenyl diphosphate + (2E,6E)-farnesyl diphosphate = all-trans-nonaprenyl diphosphate + 6 diphosphate</text>
        <dbReference type="Rhea" id="RHEA:55364"/>
        <dbReference type="ChEBI" id="CHEBI:33019"/>
        <dbReference type="ChEBI" id="CHEBI:58391"/>
        <dbReference type="ChEBI" id="CHEBI:128769"/>
        <dbReference type="ChEBI" id="CHEBI:175763"/>
    </reaction>
    <physiologicalReaction direction="left-to-right" evidence="10">
        <dbReference type="Rhea" id="RHEA:55365"/>
    </physiologicalReaction>
</comment>
<dbReference type="CDD" id="cd00685">
    <property type="entry name" value="Trans_IPPS_HT"/>
    <property type="match status" value="1"/>
</dbReference>
<evidence type="ECO:0000313" key="22">
    <source>
        <dbReference type="Proteomes" id="UP000225706"/>
    </source>
</evidence>
<name>A0A2B4S803_STYPI</name>
<evidence type="ECO:0000256" key="4">
    <source>
        <dbReference type="ARBA" id="ARBA00022679"/>
    </source>
</evidence>
<comment type="similarity">
    <text evidence="3 20">Belongs to the FPP/GGPP synthase family.</text>
</comment>
<accession>A0A2B4S803</accession>
<evidence type="ECO:0000256" key="20">
    <source>
        <dbReference type="RuleBase" id="RU004466"/>
    </source>
</evidence>
<evidence type="ECO:0000256" key="17">
    <source>
        <dbReference type="ARBA" id="ARBA00083184"/>
    </source>
</evidence>
<evidence type="ECO:0000256" key="9">
    <source>
        <dbReference type="ARBA" id="ARBA00023229"/>
    </source>
</evidence>
<evidence type="ECO:0000256" key="19">
    <source>
        <dbReference type="ARBA" id="ARBA00084036"/>
    </source>
</evidence>